<keyword evidence="1" id="KW-1133">Transmembrane helix</keyword>
<dbReference type="Pfam" id="PF09851">
    <property type="entry name" value="SHOCT"/>
    <property type="match status" value="1"/>
</dbReference>
<gene>
    <name evidence="3" type="ORF">CK503_02485</name>
</gene>
<dbReference type="Proteomes" id="UP000218831">
    <property type="component" value="Unassembled WGS sequence"/>
</dbReference>
<name>A0A2A2GBJ7_9BACT</name>
<keyword evidence="1" id="KW-0472">Membrane</keyword>
<dbReference type="InterPro" id="IPR018649">
    <property type="entry name" value="SHOCT"/>
</dbReference>
<comment type="caution">
    <text evidence="3">The sequence shown here is derived from an EMBL/GenBank/DDBJ whole genome shotgun (WGS) entry which is preliminary data.</text>
</comment>
<feature type="domain" description="SHOCT" evidence="2">
    <location>
        <begin position="44"/>
        <end position="70"/>
    </location>
</feature>
<evidence type="ECO:0000313" key="3">
    <source>
        <dbReference type="EMBL" id="PAU95086.1"/>
    </source>
</evidence>
<proteinExistence type="predicted"/>
<dbReference type="AlphaFoldDB" id="A0A2A2GBJ7"/>
<reference evidence="3 4" key="1">
    <citation type="submission" date="2017-08" db="EMBL/GenBank/DDBJ databases">
        <title>Aliifodinibius alkalisoli sp. nov., isolated from saline alkaline soil.</title>
        <authorList>
            <person name="Liu D."/>
            <person name="Zhang G."/>
        </authorList>
    </citation>
    <scope>NUCLEOTIDE SEQUENCE [LARGE SCALE GENOMIC DNA]</scope>
    <source>
        <strain evidence="3 4">WN023</strain>
    </source>
</reference>
<dbReference type="OrthoDB" id="5421551at2"/>
<evidence type="ECO:0000313" key="4">
    <source>
        <dbReference type="Proteomes" id="UP000218831"/>
    </source>
</evidence>
<sequence>MHDFNFSGGGWMMFFWLFIIIVLVLFVMQALKNSGQNNQNKETPMEILKRRYANGEIDEEEFNKRKKELLK</sequence>
<keyword evidence="1" id="KW-0812">Transmembrane</keyword>
<evidence type="ECO:0000256" key="1">
    <source>
        <dbReference type="SAM" id="Phobius"/>
    </source>
</evidence>
<evidence type="ECO:0000259" key="2">
    <source>
        <dbReference type="Pfam" id="PF09851"/>
    </source>
</evidence>
<accession>A0A2A2GBJ7</accession>
<dbReference type="EMBL" id="NSKE01000002">
    <property type="protein sequence ID" value="PAU95086.1"/>
    <property type="molecule type" value="Genomic_DNA"/>
</dbReference>
<keyword evidence="4" id="KW-1185">Reference proteome</keyword>
<protein>
    <submittedName>
        <fullName evidence="3">Electron transporter RnfE</fullName>
    </submittedName>
</protein>
<feature type="transmembrane region" description="Helical" evidence="1">
    <location>
        <begin position="12"/>
        <end position="31"/>
    </location>
</feature>
<organism evidence="3 4">
    <name type="scientific">Fodinibius salipaludis</name>
    <dbReference type="NCBI Taxonomy" id="2032627"/>
    <lineage>
        <taxon>Bacteria</taxon>
        <taxon>Pseudomonadati</taxon>
        <taxon>Balneolota</taxon>
        <taxon>Balneolia</taxon>
        <taxon>Balneolales</taxon>
        <taxon>Balneolaceae</taxon>
        <taxon>Fodinibius</taxon>
    </lineage>
</organism>